<dbReference type="InterPro" id="IPR055470">
    <property type="entry name" value="DUF7042"/>
</dbReference>
<keyword evidence="1" id="KW-0472">Membrane</keyword>
<gene>
    <name evidence="4" type="ORF">ACJMK2_032598</name>
</gene>
<keyword evidence="1" id="KW-1133">Transmembrane helix</keyword>
<feature type="chain" id="PRO_5044765140" description="DUF7042 domain-containing protein" evidence="2">
    <location>
        <begin position="24"/>
        <end position="435"/>
    </location>
</feature>
<proteinExistence type="predicted"/>
<evidence type="ECO:0000313" key="4">
    <source>
        <dbReference type="EMBL" id="KAL3880354.1"/>
    </source>
</evidence>
<evidence type="ECO:0000313" key="5">
    <source>
        <dbReference type="Proteomes" id="UP001634394"/>
    </source>
</evidence>
<protein>
    <recommendedName>
        <fullName evidence="3">DUF7042 domain-containing protein</fullName>
    </recommendedName>
</protein>
<dbReference type="Proteomes" id="UP001634394">
    <property type="component" value="Unassembled WGS sequence"/>
</dbReference>
<organism evidence="4 5">
    <name type="scientific">Sinanodonta woodiana</name>
    <name type="common">Chinese pond mussel</name>
    <name type="synonym">Anodonta woodiana</name>
    <dbReference type="NCBI Taxonomy" id="1069815"/>
    <lineage>
        <taxon>Eukaryota</taxon>
        <taxon>Metazoa</taxon>
        <taxon>Spiralia</taxon>
        <taxon>Lophotrochozoa</taxon>
        <taxon>Mollusca</taxon>
        <taxon>Bivalvia</taxon>
        <taxon>Autobranchia</taxon>
        <taxon>Heteroconchia</taxon>
        <taxon>Palaeoheterodonta</taxon>
        <taxon>Unionida</taxon>
        <taxon>Unionoidea</taxon>
        <taxon>Unionidae</taxon>
        <taxon>Unioninae</taxon>
        <taxon>Sinanodonta</taxon>
    </lineage>
</organism>
<dbReference type="AlphaFoldDB" id="A0ABD3X280"/>
<reference evidence="4 5" key="1">
    <citation type="submission" date="2024-11" db="EMBL/GenBank/DDBJ databases">
        <title>Chromosome-level genome assembly of the freshwater bivalve Anodonta woodiana.</title>
        <authorList>
            <person name="Chen X."/>
        </authorList>
    </citation>
    <scope>NUCLEOTIDE SEQUENCE [LARGE SCALE GENOMIC DNA]</scope>
    <source>
        <strain evidence="4">MN2024</strain>
        <tissue evidence="4">Gills</tissue>
    </source>
</reference>
<feature type="transmembrane region" description="Helical" evidence="1">
    <location>
        <begin position="318"/>
        <end position="342"/>
    </location>
</feature>
<dbReference type="EMBL" id="JBJQND010000004">
    <property type="protein sequence ID" value="KAL3880354.1"/>
    <property type="molecule type" value="Genomic_DNA"/>
</dbReference>
<evidence type="ECO:0000256" key="2">
    <source>
        <dbReference type="SAM" id="SignalP"/>
    </source>
</evidence>
<evidence type="ECO:0000256" key="1">
    <source>
        <dbReference type="SAM" id="Phobius"/>
    </source>
</evidence>
<keyword evidence="1" id="KW-0812">Transmembrane</keyword>
<feature type="signal peptide" evidence="2">
    <location>
        <begin position="1"/>
        <end position="23"/>
    </location>
</feature>
<comment type="caution">
    <text evidence="4">The sequence shown here is derived from an EMBL/GenBank/DDBJ whole genome shotgun (WGS) entry which is preliminary data.</text>
</comment>
<evidence type="ECO:0000259" key="3">
    <source>
        <dbReference type="Pfam" id="PF23069"/>
    </source>
</evidence>
<feature type="domain" description="DUF7042" evidence="3">
    <location>
        <begin position="169"/>
        <end position="266"/>
    </location>
</feature>
<dbReference type="Pfam" id="PF23069">
    <property type="entry name" value="DUF7042"/>
    <property type="match status" value="1"/>
</dbReference>
<keyword evidence="5" id="KW-1185">Reference proteome</keyword>
<name>A0ABD3X280_SINWO</name>
<sequence>MCINFLMIGIVQCLFSSFQTAAGTCILPSMFRNSVWHDSTKGDLNFTNSTMSGWQMTAYSQSVSQWECFIDSAYESNGYLIFKSLQKVEFGDVTFTGYMCMQLTKVTDYSYYYYLLYTQQRNAAEERILYSENATSNYSTICNTVSKEPLEQFHMLIKSGYEWEARQYCPTPILGNFDYTYTGSDGNVYCQNSSDQWRVCSDRQTMTFNYTTCNKTIAYSKGGQVWCVGTISSSYTFVMVYNNDSSVDGSTTYRFTCFSISSDGLNASMVPKNCTENQIPTTFAKRHDGQNMGAKLAMTPYLTCPFTSATSKVENVNVGAVVGGILGGVILIVVIVGLYMFCKRSSTVIQISGNEARGSVADDKVDSARNPQIERFRVKEDKMFNLSPRDDLMPTSNHIIQKNHVPNNERNSAKQSVESLSVNDYDEQFSHRVIM</sequence>
<accession>A0ABD3X280</accession>
<keyword evidence="2" id="KW-0732">Signal</keyword>